<dbReference type="SUPFAM" id="SSF50494">
    <property type="entry name" value="Trypsin-like serine proteases"/>
    <property type="match status" value="1"/>
</dbReference>
<organism evidence="11 12">
    <name type="scientific">Sus scrofa</name>
    <name type="common">Pig</name>
    <dbReference type="NCBI Taxonomy" id="9823"/>
    <lineage>
        <taxon>Eukaryota</taxon>
        <taxon>Metazoa</taxon>
        <taxon>Chordata</taxon>
        <taxon>Craniata</taxon>
        <taxon>Vertebrata</taxon>
        <taxon>Euteleostomi</taxon>
        <taxon>Mammalia</taxon>
        <taxon>Eutheria</taxon>
        <taxon>Laurasiatheria</taxon>
        <taxon>Artiodactyla</taxon>
        <taxon>Suina</taxon>
        <taxon>Suidae</taxon>
        <taxon>Sus</taxon>
    </lineage>
</organism>
<dbReference type="PROSITE" id="PS50240">
    <property type="entry name" value="TRYPSIN_DOM"/>
    <property type="match status" value="1"/>
</dbReference>
<keyword evidence="8" id="KW-1015">Disulfide bond</keyword>
<dbReference type="AlphaFoldDB" id="A0A8D1NM25"/>
<keyword evidence="3" id="KW-0645">Protease</keyword>
<keyword evidence="4" id="KW-0222">Digestion</keyword>
<dbReference type="FunFam" id="2.40.10.10:FF:000118">
    <property type="entry name" value="Chymotrypsinogen A"/>
    <property type="match status" value="1"/>
</dbReference>
<dbReference type="PANTHER" id="PTHR24250">
    <property type="entry name" value="CHYMOTRYPSIN-RELATED"/>
    <property type="match status" value="1"/>
</dbReference>
<protein>
    <recommendedName>
        <fullName evidence="9">chymotrypsin</fullName>
        <ecNumber evidence="9">3.4.21.1</ecNumber>
    </recommendedName>
</protein>
<evidence type="ECO:0000256" key="6">
    <source>
        <dbReference type="ARBA" id="ARBA00022825"/>
    </source>
</evidence>
<dbReference type="GO" id="GO:0004252">
    <property type="term" value="F:serine-type endopeptidase activity"/>
    <property type="evidence" value="ECO:0007669"/>
    <property type="project" value="UniProtKB-EC"/>
</dbReference>
<dbReference type="InterPro" id="IPR001314">
    <property type="entry name" value="Peptidase_S1A"/>
</dbReference>
<dbReference type="CDD" id="cd00190">
    <property type="entry name" value="Tryp_SPc"/>
    <property type="match status" value="1"/>
</dbReference>
<evidence type="ECO:0000256" key="4">
    <source>
        <dbReference type="ARBA" id="ARBA00022757"/>
    </source>
</evidence>
<accession>A0A8D1NM25</accession>
<feature type="domain" description="Peptidase S1" evidence="10">
    <location>
        <begin position="17"/>
        <end position="228"/>
    </location>
</feature>
<dbReference type="InterPro" id="IPR018114">
    <property type="entry name" value="TRYPSIN_HIS"/>
</dbReference>
<dbReference type="SMART" id="SM00020">
    <property type="entry name" value="Tryp_SPc"/>
    <property type="match status" value="1"/>
</dbReference>
<comment type="subcellular location">
    <subcellularLocation>
        <location evidence="1">Secreted</location>
        <location evidence="1">Extracellular space</location>
    </subcellularLocation>
</comment>
<dbReference type="Pfam" id="PF00089">
    <property type="entry name" value="Trypsin"/>
    <property type="match status" value="1"/>
</dbReference>
<dbReference type="InterPro" id="IPR009003">
    <property type="entry name" value="Peptidase_S1_PA"/>
</dbReference>
<evidence type="ECO:0000256" key="7">
    <source>
        <dbReference type="ARBA" id="ARBA00023145"/>
    </source>
</evidence>
<dbReference type="Proteomes" id="UP000694571">
    <property type="component" value="Unplaced"/>
</dbReference>
<dbReference type="EC" id="3.4.21.1" evidence="9"/>
<evidence type="ECO:0000259" key="10">
    <source>
        <dbReference type="PROSITE" id="PS50240"/>
    </source>
</evidence>
<dbReference type="GO" id="GO:0005576">
    <property type="term" value="C:extracellular region"/>
    <property type="evidence" value="ECO:0007669"/>
    <property type="project" value="UniProtKB-SubCell"/>
</dbReference>
<evidence type="ECO:0000256" key="2">
    <source>
        <dbReference type="ARBA" id="ARBA00022525"/>
    </source>
</evidence>
<sequence length="230" mass="24345">GCGVPAIPPVLSGLSRIVNGEDAVPGSWPWQVSLQDSTGFHFCGGSLISEDWVVTAAHCGDLTSSFWAPPVGKNPNFSLLTVRNDITLLKLATPARFSRTVSAVCLPSASDDFPAGTLCATTGWGKTKYTGELGMPERRSLGGGREGGRRGRTRLRLFLKCLGLEFPLGHKSFLLLQGDSGGPLVCQKNGAWTLVGIVSWGSSTCSTTTPAVYARVTALIPWVQQILANN</sequence>
<dbReference type="Ensembl" id="ENSSSCT00050095971.1">
    <property type="protein sequence ID" value="ENSSSCP00050041296.1"/>
    <property type="gene ID" value="ENSSSCG00050070396.1"/>
</dbReference>
<evidence type="ECO:0000256" key="9">
    <source>
        <dbReference type="ARBA" id="ARBA00044036"/>
    </source>
</evidence>
<evidence type="ECO:0000313" key="11">
    <source>
        <dbReference type="Ensembl" id="ENSSSCP00050041296.1"/>
    </source>
</evidence>
<name>A0A8D1NM25_PIG</name>
<evidence type="ECO:0000256" key="1">
    <source>
        <dbReference type="ARBA" id="ARBA00004239"/>
    </source>
</evidence>
<evidence type="ECO:0000313" key="12">
    <source>
        <dbReference type="Proteomes" id="UP000694571"/>
    </source>
</evidence>
<dbReference type="PROSITE" id="PS00134">
    <property type="entry name" value="TRYPSIN_HIS"/>
    <property type="match status" value="1"/>
</dbReference>
<proteinExistence type="predicted"/>
<evidence type="ECO:0000256" key="5">
    <source>
        <dbReference type="ARBA" id="ARBA00022801"/>
    </source>
</evidence>
<evidence type="ECO:0000256" key="3">
    <source>
        <dbReference type="ARBA" id="ARBA00022670"/>
    </source>
</evidence>
<dbReference type="GO" id="GO:0006508">
    <property type="term" value="P:proteolysis"/>
    <property type="evidence" value="ECO:0007669"/>
    <property type="project" value="UniProtKB-KW"/>
</dbReference>
<keyword evidence="5" id="KW-0378">Hydrolase</keyword>
<evidence type="ECO:0000256" key="8">
    <source>
        <dbReference type="ARBA" id="ARBA00023157"/>
    </source>
</evidence>
<dbReference type="InterPro" id="IPR043504">
    <property type="entry name" value="Peptidase_S1_PA_chymotrypsin"/>
</dbReference>
<reference evidence="11" key="1">
    <citation type="submission" date="2025-08" db="UniProtKB">
        <authorList>
            <consortium name="Ensembl"/>
        </authorList>
    </citation>
    <scope>IDENTIFICATION</scope>
</reference>
<dbReference type="Gene3D" id="2.40.10.10">
    <property type="entry name" value="Trypsin-like serine proteases"/>
    <property type="match status" value="3"/>
</dbReference>
<dbReference type="PRINTS" id="PR00722">
    <property type="entry name" value="CHYMOTRYPSIN"/>
</dbReference>
<dbReference type="GO" id="GO:0007586">
    <property type="term" value="P:digestion"/>
    <property type="evidence" value="ECO:0007669"/>
    <property type="project" value="UniProtKB-KW"/>
</dbReference>
<dbReference type="InterPro" id="IPR001254">
    <property type="entry name" value="Trypsin_dom"/>
</dbReference>
<keyword evidence="2" id="KW-0964">Secreted</keyword>
<keyword evidence="7" id="KW-0865">Zymogen</keyword>
<dbReference type="PANTHER" id="PTHR24250:SF65">
    <property type="entry name" value="CHYMOTRYPSINOGEN B"/>
    <property type="match status" value="1"/>
</dbReference>
<keyword evidence="6" id="KW-0720">Serine protease</keyword>